<dbReference type="EMBL" id="KM596836">
    <property type="protein sequence ID" value="AKN80614.1"/>
    <property type="molecule type" value="Genomic_DNA"/>
</dbReference>
<gene>
    <name evidence="1" type="primary">lef-1</name>
</gene>
<evidence type="ECO:0000313" key="1">
    <source>
        <dbReference type="EMBL" id="AKN80614.1"/>
    </source>
</evidence>
<dbReference type="KEGG" id="vg:26040120"/>
<dbReference type="PIRSF" id="PIRSF016433">
    <property type="entry name" value="Viral_DNA_prim"/>
    <property type="match status" value="1"/>
</dbReference>
<dbReference type="Proteomes" id="UP000204667">
    <property type="component" value="Segment"/>
</dbReference>
<protein>
    <submittedName>
        <fullName evidence="1">Late expression factor 1</fullName>
    </submittedName>
</protein>
<keyword evidence="2" id="KW-1185">Reference proteome</keyword>
<proteinExistence type="predicted"/>
<dbReference type="SUPFAM" id="SSF56747">
    <property type="entry name" value="Prim-pol domain"/>
    <property type="match status" value="1"/>
</dbReference>
<dbReference type="CDD" id="cd00525">
    <property type="entry name" value="AE_Prim_S_like"/>
    <property type="match status" value="1"/>
</dbReference>
<dbReference type="OrthoDB" id="18354at10239"/>
<evidence type="ECO:0000313" key="2">
    <source>
        <dbReference type="Proteomes" id="UP000204667"/>
    </source>
</evidence>
<name>A0A0M3N1Z2_9ABAC</name>
<reference evidence="1 2" key="1">
    <citation type="journal article" date="2016" name="Sci. Rep.">
        <title>Genome sequence of Perigonia lusca single nucleopolyhedrovirus: insights into the evolution of a nucleotide metabolism enzyme in the family Baculoviridae.</title>
        <authorList>
            <person name="Ardisson-Araujo D.M."/>
            <person name="Lima R.N."/>
            <person name="Melo F.L."/>
            <person name="Clem R.J."/>
            <person name="Huang N."/>
            <person name="Bao S.N."/>
            <person name="Sosa-Gomez D.R."/>
            <person name="Ribeiro B.M."/>
        </authorList>
    </citation>
    <scope>NUCLEOTIDE SEQUENCE [LARGE SCALE GENOMIC DNA]</scope>
</reference>
<sequence>MISLKYTKNQIELLWNAVAYNTQREFAFMTEQKQWFHPKCFFRDSDELYEYVVQRNLADIHVKALDNGVGREWVIDVDFKDETTSMLNLKIDIATAACVDFFGRNNISRIMHSGNRGIHVWLRIDKFRMSANKNFRERYFKVFVPPKQICIDKIRQGSFAYSVRQGLLKYQKSIQLQMNMDDDNVFNRRLAELMLLFWPLVDKHVFCNLNQIRAPYSFNCKGNKFSHQLY</sequence>
<dbReference type="InterPro" id="IPR016658">
    <property type="entry name" value="DNA_primase_LEF1"/>
</dbReference>
<organism evidence="1 2">
    <name type="scientific">Perigonia lusca single nucleopolyhedrovirus</name>
    <dbReference type="NCBI Taxonomy" id="1675865"/>
    <lineage>
        <taxon>Viruses</taxon>
        <taxon>Viruses incertae sedis</taxon>
        <taxon>Naldaviricetes</taxon>
        <taxon>Lefavirales</taxon>
        <taxon>Baculoviridae</taxon>
        <taxon>Alphabaculovirus</taxon>
        <taxon>Alphabaculovirus peluscae</taxon>
        <taxon>Perigonia lusca nucleopolyhedrovirus</taxon>
    </lineage>
</organism>
<dbReference type="RefSeq" id="YP_009165742.1">
    <property type="nucleotide sequence ID" value="NC_027923.1"/>
</dbReference>
<dbReference type="GeneID" id="26040120"/>
<accession>A0A0M3N1Z2</accession>
<dbReference type="Gene3D" id="3.90.920.10">
    <property type="entry name" value="DNA primase, PRIM domain"/>
    <property type="match status" value="1"/>
</dbReference>